<evidence type="ECO:0000313" key="2">
    <source>
        <dbReference type="Proteomes" id="UP001185659"/>
    </source>
</evidence>
<protein>
    <recommendedName>
        <fullName evidence="3">Succinoglycan biosynthesis protein ExoI</fullName>
    </recommendedName>
</protein>
<dbReference type="Proteomes" id="UP001185659">
    <property type="component" value="Unassembled WGS sequence"/>
</dbReference>
<proteinExistence type="predicted"/>
<comment type="caution">
    <text evidence="1">The sequence shown here is derived from an EMBL/GenBank/DDBJ whole genome shotgun (WGS) entry which is preliminary data.</text>
</comment>
<evidence type="ECO:0008006" key="3">
    <source>
        <dbReference type="Google" id="ProtNLM"/>
    </source>
</evidence>
<keyword evidence="2" id="KW-1185">Reference proteome</keyword>
<accession>A0ABU4AN32</accession>
<dbReference type="EMBL" id="JAWLIP010000007">
    <property type="protein sequence ID" value="MDV6227656.1"/>
    <property type="molecule type" value="Genomic_DNA"/>
</dbReference>
<sequence>MSKWKPTPEVIDASRRFRRAKRLRSTKKVLFGAVLVGAVGAGYAYDRGRLEPVQALMQSANCNIKGNVSIDTGERIYHVPGQRYYEQTVISPRYGERWFCSEAEARRAGWRRSKV</sequence>
<evidence type="ECO:0000313" key="1">
    <source>
        <dbReference type="EMBL" id="MDV6227656.1"/>
    </source>
</evidence>
<name>A0ABU4AN32_9HYPH</name>
<dbReference type="RefSeq" id="WP_317561854.1">
    <property type="nucleotide sequence ID" value="NZ_JAWLIP010000007.1"/>
</dbReference>
<reference evidence="1 2" key="1">
    <citation type="submission" date="2023-10" db="EMBL/GenBank/DDBJ databases">
        <authorList>
            <person name="Venkata Ramana C."/>
            <person name="Sasikala C."/>
            <person name="Dhurka M."/>
        </authorList>
    </citation>
    <scope>NUCLEOTIDE SEQUENCE [LARGE SCALE GENOMIC DNA]</scope>
    <source>
        <strain evidence="1 2">KCTC 32151</strain>
    </source>
</reference>
<organism evidence="1 2">
    <name type="scientific">Nitratireductor aquimarinus</name>
    <dbReference type="NCBI Taxonomy" id="889300"/>
    <lineage>
        <taxon>Bacteria</taxon>
        <taxon>Pseudomonadati</taxon>
        <taxon>Pseudomonadota</taxon>
        <taxon>Alphaproteobacteria</taxon>
        <taxon>Hyphomicrobiales</taxon>
        <taxon>Phyllobacteriaceae</taxon>
        <taxon>Nitratireductor</taxon>
    </lineage>
</organism>
<gene>
    <name evidence="1" type="ORF">R2G56_15255</name>
</gene>